<feature type="domain" description="C3H1-type" evidence="6">
    <location>
        <begin position="1038"/>
        <end position="1068"/>
    </location>
</feature>
<dbReference type="SMART" id="SM00356">
    <property type="entry name" value="ZnF_C3H1"/>
    <property type="match status" value="5"/>
</dbReference>
<dbReference type="GO" id="GO:0035198">
    <property type="term" value="F:miRNA binding"/>
    <property type="evidence" value="ECO:0007669"/>
    <property type="project" value="InterPro"/>
</dbReference>
<organism evidence="7 8">
    <name type="scientific">Pinctada imbricata</name>
    <name type="common">Atlantic pearl-oyster</name>
    <name type="synonym">Pinctada martensii</name>
    <dbReference type="NCBI Taxonomy" id="66713"/>
    <lineage>
        <taxon>Eukaryota</taxon>
        <taxon>Metazoa</taxon>
        <taxon>Spiralia</taxon>
        <taxon>Lophotrochozoa</taxon>
        <taxon>Mollusca</taxon>
        <taxon>Bivalvia</taxon>
        <taxon>Autobranchia</taxon>
        <taxon>Pteriomorphia</taxon>
        <taxon>Pterioida</taxon>
        <taxon>Pterioidea</taxon>
        <taxon>Pteriidae</taxon>
        <taxon>Pinctada</taxon>
    </lineage>
</organism>
<feature type="domain" description="C3H1-type" evidence="6">
    <location>
        <begin position="430"/>
        <end position="459"/>
    </location>
</feature>
<evidence type="ECO:0000313" key="8">
    <source>
        <dbReference type="Proteomes" id="UP001186944"/>
    </source>
</evidence>
<dbReference type="PANTHER" id="PTHR14928">
    <property type="entry name" value="MICRO-RNA BINDING ZINC FINGER CCCH DOMAIN-CONTAINING PROTEIN 7"/>
    <property type="match status" value="1"/>
</dbReference>
<evidence type="ECO:0000256" key="3">
    <source>
        <dbReference type="ARBA" id="ARBA00022833"/>
    </source>
</evidence>
<name>A0AA88Y8C4_PINIB</name>
<evidence type="ECO:0000256" key="5">
    <source>
        <dbReference type="SAM" id="MobiDB-lite"/>
    </source>
</evidence>
<dbReference type="Proteomes" id="UP001186944">
    <property type="component" value="Unassembled WGS sequence"/>
</dbReference>
<dbReference type="SUPFAM" id="SSF48452">
    <property type="entry name" value="TPR-like"/>
    <property type="match status" value="1"/>
</dbReference>
<dbReference type="InterPro" id="IPR019734">
    <property type="entry name" value="TPR_rpt"/>
</dbReference>
<feature type="zinc finger region" description="C3H1-type" evidence="4">
    <location>
        <begin position="430"/>
        <end position="459"/>
    </location>
</feature>
<dbReference type="InterPro" id="IPR022755">
    <property type="entry name" value="Znf_C2H2_jaz"/>
</dbReference>
<feature type="compositionally biased region" description="Low complexity" evidence="5">
    <location>
        <begin position="208"/>
        <end position="224"/>
    </location>
</feature>
<feature type="zinc finger region" description="C3H1-type" evidence="4">
    <location>
        <begin position="1038"/>
        <end position="1068"/>
    </location>
</feature>
<evidence type="ECO:0000313" key="7">
    <source>
        <dbReference type="EMBL" id="KAK3091336.1"/>
    </source>
</evidence>
<dbReference type="InterPro" id="IPR000571">
    <property type="entry name" value="Znf_CCCH"/>
</dbReference>
<feature type="region of interest" description="Disordered" evidence="5">
    <location>
        <begin position="289"/>
        <end position="349"/>
    </location>
</feature>
<evidence type="ECO:0000256" key="2">
    <source>
        <dbReference type="ARBA" id="ARBA00022771"/>
    </source>
</evidence>
<keyword evidence="8" id="KW-1185">Reference proteome</keyword>
<dbReference type="Gene3D" id="4.10.1000.10">
    <property type="entry name" value="Zinc finger, CCCH-type"/>
    <property type="match status" value="1"/>
</dbReference>
<gene>
    <name evidence="7" type="ORF">FSP39_019040</name>
</gene>
<dbReference type="InterPro" id="IPR036236">
    <property type="entry name" value="Znf_C2H2_sf"/>
</dbReference>
<feature type="compositionally biased region" description="Acidic residues" evidence="5">
    <location>
        <begin position="241"/>
        <end position="255"/>
    </location>
</feature>
<dbReference type="Pfam" id="PF12171">
    <property type="entry name" value="zf-C2H2_jaz"/>
    <property type="match status" value="1"/>
</dbReference>
<feature type="compositionally biased region" description="Polar residues" evidence="5">
    <location>
        <begin position="311"/>
        <end position="349"/>
    </location>
</feature>
<keyword evidence="1 4" id="KW-0479">Metal-binding</keyword>
<proteinExistence type="predicted"/>
<keyword evidence="2 4" id="KW-0863">Zinc-finger</keyword>
<dbReference type="InterPro" id="IPR039691">
    <property type="entry name" value="ZC3H7A/B"/>
</dbReference>
<feature type="compositionally biased region" description="Polar residues" evidence="5">
    <location>
        <begin position="523"/>
        <end position="540"/>
    </location>
</feature>
<feature type="region of interest" description="Disordered" evidence="5">
    <location>
        <begin position="498"/>
        <end position="557"/>
    </location>
</feature>
<evidence type="ECO:0000256" key="1">
    <source>
        <dbReference type="ARBA" id="ARBA00022723"/>
    </source>
</evidence>
<dbReference type="SUPFAM" id="SSF57667">
    <property type="entry name" value="beta-beta-alpha zinc fingers"/>
    <property type="match status" value="1"/>
</dbReference>
<dbReference type="SMART" id="SM00028">
    <property type="entry name" value="TPR"/>
    <property type="match status" value="2"/>
</dbReference>
<feature type="compositionally biased region" description="Low complexity" evidence="5">
    <location>
        <begin position="542"/>
        <end position="555"/>
    </location>
</feature>
<dbReference type="GO" id="GO:0035196">
    <property type="term" value="P:miRNA processing"/>
    <property type="evidence" value="ECO:0007669"/>
    <property type="project" value="TreeGrafter"/>
</dbReference>
<keyword evidence="3 4" id="KW-0862">Zinc</keyword>
<dbReference type="PROSITE" id="PS50103">
    <property type="entry name" value="ZF_C3H1"/>
    <property type="match status" value="2"/>
</dbReference>
<dbReference type="GO" id="GO:0008270">
    <property type="term" value="F:zinc ion binding"/>
    <property type="evidence" value="ECO:0007669"/>
    <property type="project" value="UniProtKB-KW"/>
</dbReference>
<sequence>MEETNERFALDTHAATHPSAAENQALLYLMQDLKDEGNLLFKELQFDVAWMHYRNALFIARILETRFYHEVDKEFISTLFSNRAFCCLKKEMYNEAIQDCESAIQIHSSNVKAYYRQVLALKAQNRLQEALSVAQKGFTIKQGIFKELVEEIRDIIAEEKSKTQVSAKNAKTVRKDVPDSDWLSGTNVGVTKKSESKTKVQGKKVKGKAPPQQQSQQQNINSNSKVTKQSQKNGDVHSSDDSIEDDGDSEEGGLSEDEKFANTFLNVRKNKLQSPGREFHTKIIPANIPNLDVTTSPKQMGLDSFSPPAGKSTQKPVLSQSSSSFAGPSTQKQRAPPQTQRPNVHPTQPVTQPVITEEFKQLALPLENFDFQLACNTCFVKTGEGIRGYKYTKTTHNCNKDILLVKLNINRPGINWMKIRPRPDTKMTLFGGFKLCVHFVQGHPCKVGEERCTFAHNNAELELWSMDREGLFDISRFISLLRQYDADNNEKLLALQQGKTAPAKQRTGIPVKPQKPEEVPVSNYLSQPHTTPALPKNQQVMPKAQPEQPQKPAQQNLPMNPTMNRPYMNPPQHVPHYGYPPQGSNYGYPQPQGPPFGFHQRPPHGMPPPGMRFPPPHAMRGRFHPPAHHMDPNFQAPTSQAQIRPNLISRPVPKPVTEQYQEVQQQEAPVMKQEFPLKETHDYKLACKECFKMGNIPGLYHYTPTLKHKCAESMLIVKARQAYAPWNQVRERKNHRVFTGRYILCNSVFHGNPALCRFGVETCSFAHNEEEQRMWTLEKDEKFDITEFIVQCREKQAEKGYGISEIFSRHNGYLSFICKACFFATPTVINREGADGKCSGPAKHNWKDFRILAHFGTDGKITVINPRGFLHKSAFFKICKWLHFCRNRVNAECRFAHSLIERDIWMFERDTGLTQEQIVQEAAKIHGAPEMKTVTTEITPSDTLFKAPTAVKKGTVNRPSPSSSEGPSINVDEEQDDLCPFNIQEVCQTCWKNGKKSTQDGERDRCTKNHSNWAHNRVYLLIPSNKELRPLPRKIPKGFAFIICKFVRERGKCGYTGGGQCQFAHGQEELEAWQWMCAHDYTDVEELYKTSKEAQKIRAAQTKNKITSGESVVSVTRNRMPMPMQMSKFSPHYCTYCGKQCNSEKQWEEHCASERHMFNVNSDKEHQWNYRQPPWGIPSQSYEVCMKHVNGNKCAYSNVPDIYNLCQYAHSQEELDEWRERSEWRQMKREMARQEKVFSFMDELMEQYEEADSGIQVICEHQKDVEIVCEQEFNIYEEEKNATFLWTFEIKTKRTLNRVALLYNKDRLHFALLGPDHDQPTQIAPGDQFEDVDAKGRPIYRIHVQFTGTMFGSFSQWVIFDFGTMPVLVRKLSVEVGTTNTHDKVKSLREKLQFDRWTSENRRIERFSDQMDEIERRLMNRYKSPGSSESVITQQGIVQELNRNNYIHKMRKLLELEEITRHQIISR</sequence>
<evidence type="ECO:0000259" key="6">
    <source>
        <dbReference type="PROSITE" id="PS50103"/>
    </source>
</evidence>
<dbReference type="InterPro" id="IPR011990">
    <property type="entry name" value="TPR-like_helical_dom_sf"/>
</dbReference>
<dbReference type="PANTHER" id="PTHR14928:SF16">
    <property type="entry name" value="C3H1-TYPE DOMAIN-CONTAINING PROTEIN"/>
    <property type="match status" value="1"/>
</dbReference>
<comment type="caution">
    <text evidence="7">The sequence shown here is derived from an EMBL/GenBank/DDBJ whole genome shotgun (WGS) entry which is preliminary data.</text>
</comment>
<dbReference type="EMBL" id="VSWD01000010">
    <property type="protein sequence ID" value="KAK3091336.1"/>
    <property type="molecule type" value="Genomic_DNA"/>
</dbReference>
<accession>A0AA88Y8C4</accession>
<feature type="region of interest" description="Disordered" evidence="5">
    <location>
        <begin position="166"/>
        <end position="255"/>
    </location>
</feature>
<reference evidence="7" key="1">
    <citation type="submission" date="2019-08" db="EMBL/GenBank/DDBJ databases">
        <title>The improved chromosome-level genome for the pearl oyster Pinctada fucata martensii using PacBio sequencing and Hi-C.</title>
        <authorList>
            <person name="Zheng Z."/>
        </authorList>
    </citation>
    <scope>NUCLEOTIDE SEQUENCE</scope>
    <source>
        <strain evidence="7">ZZ-2019</strain>
        <tissue evidence="7">Adductor muscle</tissue>
    </source>
</reference>
<dbReference type="Gene3D" id="1.25.40.10">
    <property type="entry name" value="Tetratricopeptide repeat domain"/>
    <property type="match status" value="1"/>
</dbReference>
<protein>
    <recommendedName>
        <fullName evidence="6">C3H1-type domain-containing protein</fullName>
    </recommendedName>
</protein>
<evidence type="ECO:0000256" key="4">
    <source>
        <dbReference type="PROSITE-ProRule" id="PRU00723"/>
    </source>
</evidence>